<dbReference type="Pfam" id="PF05694">
    <property type="entry name" value="SBP56"/>
    <property type="match status" value="1"/>
</dbReference>
<comment type="caution">
    <text evidence="3">The sequence shown here is derived from an EMBL/GenBank/DDBJ whole genome shotgun (WGS) entry which is preliminary data.</text>
</comment>
<dbReference type="SUPFAM" id="SSF75011">
    <property type="entry name" value="3-carboxy-cis,cis-mucoante lactonizing enzyme"/>
    <property type="match status" value="1"/>
</dbReference>
<evidence type="ECO:0000256" key="2">
    <source>
        <dbReference type="ARBA" id="ARBA00023266"/>
    </source>
</evidence>
<keyword evidence="4" id="KW-1185">Reference proteome</keyword>
<dbReference type="EMBL" id="JASPKY010000591">
    <property type="protein sequence ID" value="KAK9688415.1"/>
    <property type="molecule type" value="Genomic_DNA"/>
</dbReference>
<dbReference type="InterPro" id="IPR008826">
    <property type="entry name" value="Se-bd"/>
</dbReference>
<dbReference type="PANTHER" id="PTHR23300">
    <property type="entry name" value="METHANETHIOL OXIDASE"/>
    <property type="match status" value="1"/>
</dbReference>
<gene>
    <name evidence="3" type="ORF">QE152_g35334</name>
</gene>
<comment type="similarity">
    <text evidence="1">Belongs to the selenium-binding protein family.</text>
</comment>
<dbReference type="GO" id="GO:0008430">
    <property type="term" value="F:selenium binding"/>
    <property type="evidence" value="ECO:0007669"/>
    <property type="project" value="InterPro"/>
</dbReference>
<organism evidence="3 4">
    <name type="scientific">Popillia japonica</name>
    <name type="common">Japanese beetle</name>
    <dbReference type="NCBI Taxonomy" id="7064"/>
    <lineage>
        <taxon>Eukaryota</taxon>
        <taxon>Metazoa</taxon>
        <taxon>Ecdysozoa</taxon>
        <taxon>Arthropoda</taxon>
        <taxon>Hexapoda</taxon>
        <taxon>Insecta</taxon>
        <taxon>Pterygota</taxon>
        <taxon>Neoptera</taxon>
        <taxon>Endopterygota</taxon>
        <taxon>Coleoptera</taxon>
        <taxon>Polyphaga</taxon>
        <taxon>Scarabaeiformia</taxon>
        <taxon>Scarabaeidae</taxon>
        <taxon>Rutelinae</taxon>
        <taxon>Popillia</taxon>
    </lineage>
</organism>
<evidence type="ECO:0000313" key="4">
    <source>
        <dbReference type="Proteomes" id="UP001458880"/>
    </source>
</evidence>
<name>A0AAW1IFW9_POPJA</name>
<dbReference type="Proteomes" id="UP001458880">
    <property type="component" value="Unassembled WGS sequence"/>
</dbReference>
<keyword evidence="2" id="KW-0711">Selenium</keyword>
<accession>A0AAW1IFW9</accession>
<evidence type="ECO:0000256" key="1">
    <source>
        <dbReference type="ARBA" id="ARBA00005606"/>
    </source>
</evidence>
<dbReference type="AlphaFoldDB" id="A0AAW1IFW9"/>
<dbReference type="PANTHER" id="PTHR23300:SF0">
    <property type="entry name" value="METHANETHIOL OXIDASE"/>
    <property type="match status" value="1"/>
</dbReference>
<proteinExistence type="inferred from homology"/>
<reference evidence="3 4" key="1">
    <citation type="journal article" date="2024" name="BMC Genomics">
        <title>De novo assembly and annotation of Popillia japonica's genome with initial clues to its potential as an invasive pest.</title>
        <authorList>
            <person name="Cucini C."/>
            <person name="Boschi S."/>
            <person name="Funari R."/>
            <person name="Cardaioli E."/>
            <person name="Iannotti N."/>
            <person name="Marturano G."/>
            <person name="Paoli F."/>
            <person name="Bruttini M."/>
            <person name="Carapelli A."/>
            <person name="Frati F."/>
            <person name="Nardi F."/>
        </authorList>
    </citation>
    <scope>NUCLEOTIDE SEQUENCE [LARGE SCALE GENOMIC DNA]</scope>
    <source>
        <strain evidence="3">DMR45628</strain>
    </source>
</reference>
<sequence>MAPIGPGYATPLDAMRSGPREELLYVISIQPNPGEGKSDLLATVDVNPKSPTYCQIIHMLKTGNQNDELHHSGWNVCSSCYHVAEGCVAPVRDKLVMPALGSDRVYIVDTGKNPRAPVMHKVIDASEMHEFNCATPHTTHCLPTGEIMISTMGDVNGNARGNFILIDGKTYKTKGTWIKGTWIKGKEAKFNYDYWYQPYFDVMISSEWGVPKVFKKGFQLADAVDPEVYGRSLNVFSWKKRELLQTINLGDDGIAPLEVRFLHDPKKPIGFVGCGVNATLFRFFPKDGKWAVAKAFSIPAKKVTGWIEDKMRGLVTDILLSLDDKYLYLSNWTHGDIRQYDISNPENPKLVSQVFLGGLIQTDSSIKVIEDEELTKQPEPVFVKGRRIYGAPQMLQLSLDGKRLYSVITLGQAILSRVCQNRQLLTLLSPWDKQFYPECVKTGSFLLKLDVDVINGGMTLDKDFYVDFTNTPEGPLLAHEMRYPGGDCTSDIWLAD</sequence>
<evidence type="ECO:0000313" key="3">
    <source>
        <dbReference type="EMBL" id="KAK9688415.1"/>
    </source>
</evidence>
<protein>
    <submittedName>
        <fullName evidence="3">56kDa selenium binding protein (SBP56)</fullName>
    </submittedName>
</protein>